<organism evidence="10 11">
    <name type="scientific">Porphyromonas uenonis 60-3</name>
    <dbReference type="NCBI Taxonomy" id="596327"/>
    <lineage>
        <taxon>Bacteria</taxon>
        <taxon>Pseudomonadati</taxon>
        <taxon>Bacteroidota</taxon>
        <taxon>Bacteroidia</taxon>
        <taxon>Bacteroidales</taxon>
        <taxon>Porphyromonadaceae</taxon>
        <taxon>Porphyromonas</taxon>
    </lineage>
</organism>
<comment type="similarity">
    <text evidence="3 9">Belongs to the CobD/CbiB family.</text>
</comment>
<dbReference type="GO" id="GO:0048472">
    <property type="term" value="F:threonine-phosphate decarboxylase activity"/>
    <property type="evidence" value="ECO:0007669"/>
    <property type="project" value="InterPro"/>
</dbReference>
<dbReference type="AlphaFoldDB" id="C2M9N3"/>
<keyword evidence="5 9" id="KW-0169">Cobalamin biosynthesis</keyword>
<dbReference type="OrthoDB" id="9811967at2"/>
<accession>C2M9N3</accession>
<feature type="transmembrane region" description="Helical" evidence="9">
    <location>
        <begin position="283"/>
        <end position="304"/>
    </location>
</feature>
<dbReference type="GO" id="GO:0015420">
    <property type="term" value="F:ABC-type vitamin B12 transporter activity"/>
    <property type="evidence" value="ECO:0007669"/>
    <property type="project" value="UniProtKB-UniRule"/>
</dbReference>
<dbReference type="NCBIfam" id="TIGR00380">
    <property type="entry name" value="cobal_cbiB"/>
    <property type="match status" value="1"/>
</dbReference>
<dbReference type="STRING" id="596327.PORUE0001_0183"/>
<protein>
    <recommendedName>
        <fullName evidence="9">Cobalamin biosynthesis protein CobD</fullName>
    </recommendedName>
</protein>
<keyword evidence="8 9" id="KW-0472">Membrane</keyword>
<keyword evidence="4 9" id="KW-1003">Cell membrane</keyword>
<dbReference type="Proteomes" id="UP000003303">
    <property type="component" value="Unassembled WGS sequence"/>
</dbReference>
<evidence type="ECO:0000256" key="5">
    <source>
        <dbReference type="ARBA" id="ARBA00022573"/>
    </source>
</evidence>
<dbReference type="GO" id="GO:0016874">
    <property type="term" value="F:ligase activity"/>
    <property type="evidence" value="ECO:0007669"/>
    <property type="project" value="UniProtKB-KW"/>
</dbReference>
<evidence type="ECO:0000256" key="4">
    <source>
        <dbReference type="ARBA" id="ARBA00022475"/>
    </source>
</evidence>
<keyword evidence="11" id="KW-1185">Reference proteome</keyword>
<evidence type="ECO:0000256" key="8">
    <source>
        <dbReference type="ARBA" id="ARBA00023136"/>
    </source>
</evidence>
<evidence type="ECO:0000256" key="3">
    <source>
        <dbReference type="ARBA" id="ARBA00006263"/>
    </source>
</evidence>
<evidence type="ECO:0000256" key="1">
    <source>
        <dbReference type="ARBA" id="ARBA00004651"/>
    </source>
</evidence>
<evidence type="ECO:0000256" key="2">
    <source>
        <dbReference type="ARBA" id="ARBA00004953"/>
    </source>
</evidence>
<comment type="pathway">
    <text evidence="2 9">Cofactor biosynthesis; adenosylcobalamin biosynthesis.</text>
</comment>
<dbReference type="GO" id="GO:0009236">
    <property type="term" value="P:cobalamin biosynthetic process"/>
    <property type="evidence" value="ECO:0007669"/>
    <property type="project" value="UniProtKB-UniRule"/>
</dbReference>
<dbReference type="Pfam" id="PF03186">
    <property type="entry name" value="CobD_Cbib"/>
    <property type="match status" value="1"/>
</dbReference>
<feature type="transmembrane region" description="Helical" evidence="9">
    <location>
        <begin position="77"/>
        <end position="95"/>
    </location>
</feature>
<feature type="transmembrane region" description="Helical" evidence="9">
    <location>
        <begin position="50"/>
        <end position="70"/>
    </location>
</feature>
<keyword evidence="7 9" id="KW-1133">Transmembrane helix</keyword>
<evidence type="ECO:0000256" key="6">
    <source>
        <dbReference type="ARBA" id="ARBA00022692"/>
    </source>
</evidence>
<dbReference type="PANTHER" id="PTHR34308">
    <property type="entry name" value="COBALAMIN BIOSYNTHESIS PROTEIN CBIB"/>
    <property type="match status" value="1"/>
</dbReference>
<comment type="subcellular location">
    <subcellularLocation>
        <location evidence="1 9">Cell membrane</location>
        <topology evidence="1 9">Multi-pass membrane protein</topology>
    </subcellularLocation>
</comment>
<dbReference type="EMBL" id="ACLR01000034">
    <property type="protein sequence ID" value="EEK17560.1"/>
    <property type="molecule type" value="Genomic_DNA"/>
</dbReference>
<gene>
    <name evidence="9 10" type="primary">cobD</name>
    <name evidence="10" type="ORF">PORUE0001_0183</name>
</gene>
<comment type="caution">
    <text evidence="9">Lacks conserved residue(s) required for the propagation of feature annotation.</text>
</comment>
<dbReference type="InterPro" id="IPR004485">
    <property type="entry name" value="Cobalamin_biosynth_CobD/CbiB"/>
</dbReference>
<comment type="function">
    <text evidence="9">Converts cobyric acid to cobinamide by the addition of aminopropanol on the F carboxylic group.</text>
</comment>
<keyword evidence="6 9" id="KW-0812">Transmembrane</keyword>
<dbReference type="PANTHER" id="PTHR34308:SF1">
    <property type="entry name" value="COBALAMIN BIOSYNTHESIS PROTEIN CBIB"/>
    <property type="match status" value="1"/>
</dbReference>
<reference evidence="10 11" key="1">
    <citation type="submission" date="2009-04" db="EMBL/GenBank/DDBJ databases">
        <authorList>
            <person name="Sebastian Y."/>
            <person name="Madupu R."/>
            <person name="Durkin A.S."/>
            <person name="Torralba M."/>
            <person name="Methe B."/>
            <person name="Sutton G.G."/>
            <person name="Strausberg R.L."/>
            <person name="Nelson K.E."/>
        </authorList>
    </citation>
    <scope>NUCLEOTIDE SEQUENCE [LARGE SCALE GENOMIC DNA]</scope>
    <source>
        <strain evidence="10 11">60-3</strain>
    </source>
</reference>
<comment type="caution">
    <text evidence="10">The sequence shown here is derived from an EMBL/GenBank/DDBJ whole genome shotgun (WGS) entry which is preliminary data.</text>
</comment>
<dbReference type="UniPathway" id="UPA00148"/>
<proteinExistence type="inferred from homology"/>
<dbReference type="HAMAP" id="MF_00024">
    <property type="entry name" value="CobD_CbiB"/>
    <property type="match status" value="1"/>
</dbReference>
<evidence type="ECO:0000313" key="10">
    <source>
        <dbReference type="EMBL" id="EEK17560.1"/>
    </source>
</evidence>
<sequence>MYPLLFGLLLDLLLGDPRWALHPIRLFGQLIAWGERWLNHPPHQKAKGTLLALTLVLGVWGFFFAIEWFLADYRYALLAWQTVFFFFAICPRSLIGEALAVERYVVAGDLEGARKRLSWIVGRDTSQLTFAQIRTAVLETLAENLSDGVIAPLFFYALGGVPLMMAYKMINTLDSMIGYKDPRYKDFGYFAARILDDAANYIPSRLTALLMLLVAPSRRAVRTVWRDARKHASPNSGYPESALAGILGVQFGGPNIYHGMLVEKPYIGAPLHAVTAQTLRRTIIIVIAVTLLASLLVLLTDLLIRGLI</sequence>
<dbReference type="GO" id="GO:0005886">
    <property type="term" value="C:plasma membrane"/>
    <property type="evidence" value="ECO:0007669"/>
    <property type="project" value="UniProtKB-SubCell"/>
</dbReference>
<evidence type="ECO:0000313" key="11">
    <source>
        <dbReference type="Proteomes" id="UP000003303"/>
    </source>
</evidence>
<keyword evidence="10" id="KW-0436">Ligase</keyword>
<feature type="transmembrane region" description="Helical" evidence="9">
    <location>
        <begin position="149"/>
        <end position="167"/>
    </location>
</feature>
<evidence type="ECO:0000256" key="7">
    <source>
        <dbReference type="ARBA" id="ARBA00022989"/>
    </source>
</evidence>
<dbReference type="RefSeq" id="WP_007364595.1">
    <property type="nucleotide sequence ID" value="NZ_ACLR01000034.1"/>
</dbReference>
<name>C2M9N3_9PORP</name>
<dbReference type="eggNOG" id="COG1270">
    <property type="taxonomic scope" value="Bacteria"/>
</dbReference>
<evidence type="ECO:0000256" key="9">
    <source>
        <dbReference type="HAMAP-Rule" id="MF_00024"/>
    </source>
</evidence>